<dbReference type="Pfam" id="PF00672">
    <property type="entry name" value="HAMP"/>
    <property type="match status" value="1"/>
</dbReference>
<evidence type="ECO:0000256" key="1">
    <source>
        <dbReference type="ARBA" id="ARBA00000085"/>
    </source>
</evidence>
<dbReference type="PROSITE" id="PS50109">
    <property type="entry name" value="HIS_KIN"/>
    <property type="match status" value="1"/>
</dbReference>
<evidence type="ECO:0000259" key="8">
    <source>
        <dbReference type="PROSITE" id="PS50109"/>
    </source>
</evidence>
<dbReference type="SMART" id="SM00387">
    <property type="entry name" value="HATPase_c"/>
    <property type="match status" value="1"/>
</dbReference>
<dbReference type="EMBL" id="LAZR01031816">
    <property type="protein sequence ID" value="KKL52656.1"/>
    <property type="molecule type" value="Genomic_DNA"/>
</dbReference>
<dbReference type="AlphaFoldDB" id="A0A0F9DFU5"/>
<keyword evidence="7" id="KW-0812">Transmembrane</keyword>
<feature type="non-terminal residue" evidence="10">
    <location>
        <position position="400"/>
    </location>
</feature>
<feature type="transmembrane region" description="Helical" evidence="7">
    <location>
        <begin position="63"/>
        <end position="80"/>
    </location>
</feature>
<dbReference type="CDD" id="cd00082">
    <property type="entry name" value="HisKA"/>
    <property type="match status" value="1"/>
</dbReference>
<feature type="domain" description="HAMP" evidence="9">
    <location>
        <begin position="82"/>
        <end position="134"/>
    </location>
</feature>
<evidence type="ECO:0000256" key="7">
    <source>
        <dbReference type="SAM" id="Phobius"/>
    </source>
</evidence>
<name>A0A0F9DFU5_9ZZZZ</name>
<dbReference type="FunFam" id="3.30.565.10:FF:000010">
    <property type="entry name" value="Sensor histidine kinase RcsC"/>
    <property type="match status" value="1"/>
</dbReference>
<keyword evidence="7" id="KW-0472">Membrane</keyword>
<dbReference type="PRINTS" id="PR00344">
    <property type="entry name" value="BCTRLSENSOR"/>
</dbReference>
<dbReference type="Gene3D" id="6.10.340.10">
    <property type="match status" value="1"/>
</dbReference>
<protein>
    <recommendedName>
        <fullName evidence="2">histidine kinase</fullName>
        <ecNumber evidence="2">2.7.13.3</ecNumber>
    </recommendedName>
</protein>
<dbReference type="CDD" id="cd06225">
    <property type="entry name" value="HAMP"/>
    <property type="match status" value="1"/>
</dbReference>
<dbReference type="PANTHER" id="PTHR45339">
    <property type="entry name" value="HYBRID SIGNAL TRANSDUCTION HISTIDINE KINASE J"/>
    <property type="match status" value="1"/>
</dbReference>
<dbReference type="SMART" id="SM00304">
    <property type="entry name" value="HAMP"/>
    <property type="match status" value="1"/>
</dbReference>
<dbReference type="GO" id="GO:0000155">
    <property type="term" value="F:phosphorelay sensor kinase activity"/>
    <property type="evidence" value="ECO:0007669"/>
    <property type="project" value="InterPro"/>
</dbReference>
<dbReference type="Pfam" id="PF02518">
    <property type="entry name" value="HATPase_c"/>
    <property type="match status" value="1"/>
</dbReference>
<evidence type="ECO:0000256" key="5">
    <source>
        <dbReference type="ARBA" id="ARBA00022777"/>
    </source>
</evidence>
<proteinExistence type="predicted"/>
<dbReference type="Gene3D" id="1.10.287.130">
    <property type="match status" value="1"/>
</dbReference>
<keyword evidence="7" id="KW-1133">Transmembrane helix</keyword>
<keyword evidence="4" id="KW-0808">Transferase</keyword>
<dbReference type="Gene3D" id="3.30.565.10">
    <property type="entry name" value="Histidine kinase-like ATPase, C-terminal domain"/>
    <property type="match status" value="1"/>
</dbReference>
<dbReference type="SUPFAM" id="SSF55874">
    <property type="entry name" value="ATPase domain of HSP90 chaperone/DNA topoisomerase II/histidine kinase"/>
    <property type="match status" value="1"/>
</dbReference>
<dbReference type="EC" id="2.7.13.3" evidence="2"/>
<dbReference type="InterPro" id="IPR003661">
    <property type="entry name" value="HisK_dim/P_dom"/>
</dbReference>
<evidence type="ECO:0000313" key="10">
    <source>
        <dbReference type="EMBL" id="KKL52656.1"/>
    </source>
</evidence>
<feature type="domain" description="Histidine kinase" evidence="8">
    <location>
        <begin position="156"/>
        <end position="381"/>
    </location>
</feature>
<keyword evidence="5" id="KW-0418">Kinase</keyword>
<dbReference type="CDD" id="cd16922">
    <property type="entry name" value="HATPase_EvgS-ArcB-TorS-like"/>
    <property type="match status" value="1"/>
</dbReference>
<evidence type="ECO:0000256" key="4">
    <source>
        <dbReference type="ARBA" id="ARBA00022679"/>
    </source>
</evidence>
<dbReference type="InterPro" id="IPR003660">
    <property type="entry name" value="HAMP_dom"/>
</dbReference>
<comment type="caution">
    <text evidence="10">The sequence shown here is derived from an EMBL/GenBank/DDBJ whole genome shotgun (WGS) entry which is preliminary data.</text>
</comment>
<dbReference type="InterPro" id="IPR036097">
    <property type="entry name" value="HisK_dim/P_sf"/>
</dbReference>
<accession>A0A0F9DFU5</accession>
<evidence type="ECO:0000259" key="9">
    <source>
        <dbReference type="PROSITE" id="PS50885"/>
    </source>
</evidence>
<evidence type="ECO:0000256" key="3">
    <source>
        <dbReference type="ARBA" id="ARBA00022553"/>
    </source>
</evidence>
<sequence length="400" mass="43868">MDDLVANGLGDHYQRRRAVRRGGFFFATDGEDEEKEVSLGYITVLMGKDTVILMERSILRGNLLISLLVAVVLLLLLLGISRRLTKPLEKLAATMKQAEEGDSIIRADVGGPVDITDMQHAFNSMMEALENRQKELMHAMSAALESARVKGEFAANVTHELRTPMNAVLGMLDLLMTMGLSSKQLEYVETAKTSGESLLQLIDEILNFSQVDSNNLSIVKEDCYIQELLDDVINLLANQALKKNLDFGYVISPDVPRMIHSDSSRLRQVLINLVGNAIKFADVGEVSIHMDVLDVETPSSENELLVRFEVRDTGIGITTEDQQRIFDAFTQADSSSTKEYEGTGLGLAISKQIVELMGGDISVSSQPGMGSSFWFTVPTPRLDVGKPDEAPVPAFSGLNA</sequence>
<dbReference type="SMART" id="SM00388">
    <property type="entry name" value="HisKA"/>
    <property type="match status" value="1"/>
</dbReference>
<dbReference type="Pfam" id="PF00512">
    <property type="entry name" value="HisKA"/>
    <property type="match status" value="1"/>
</dbReference>
<reference evidence="10" key="1">
    <citation type="journal article" date="2015" name="Nature">
        <title>Complex archaea that bridge the gap between prokaryotes and eukaryotes.</title>
        <authorList>
            <person name="Spang A."/>
            <person name="Saw J.H."/>
            <person name="Jorgensen S.L."/>
            <person name="Zaremba-Niedzwiedzka K."/>
            <person name="Martijn J."/>
            <person name="Lind A.E."/>
            <person name="van Eijk R."/>
            <person name="Schleper C."/>
            <person name="Guy L."/>
            <person name="Ettema T.J."/>
        </authorList>
    </citation>
    <scope>NUCLEOTIDE SEQUENCE</scope>
</reference>
<keyword evidence="6" id="KW-0902">Two-component regulatory system</keyword>
<dbReference type="SUPFAM" id="SSF158472">
    <property type="entry name" value="HAMP domain-like"/>
    <property type="match status" value="1"/>
</dbReference>
<dbReference type="InterPro" id="IPR003594">
    <property type="entry name" value="HATPase_dom"/>
</dbReference>
<dbReference type="InterPro" id="IPR004358">
    <property type="entry name" value="Sig_transdc_His_kin-like_C"/>
</dbReference>
<gene>
    <name evidence="10" type="ORF">LCGC14_2283270</name>
</gene>
<evidence type="ECO:0000256" key="2">
    <source>
        <dbReference type="ARBA" id="ARBA00012438"/>
    </source>
</evidence>
<dbReference type="InterPro" id="IPR036890">
    <property type="entry name" value="HATPase_C_sf"/>
</dbReference>
<dbReference type="InterPro" id="IPR005467">
    <property type="entry name" value="His_kinase_dom"/>
</dbReference>
<dbReference type="SUPFAM" id="SSF47384">
    <property type="entry name" value="Homodimeric domain of signal transducing histidine kinase"/>
    <property type="match status" value="1"/>
</dbReference>
<organism evidence="10">
    <name type="scientific">marine sediment metagenome</name>
    <dbReference type="NCBI Taxonomy" id="412755"/>
    <lineage>
        <taxon>unclassified sequences</taxon>
        <taxon>metagenomes</taxon>
        <taxon>ecological metagenomes</taxon>
    </lineage>
</organism>
<evidence type="ECO:0000256" key="6">
    <source>
        <dbReference type="ARBA" id="ARBA00023012"/>
    </source>
</evidence>
<keyword evidence="3" id="KW-0597">Phosphoprotein</keyword>
<dbReference type="PANTHER" id="PTHR45339:SF1">
    <property type="entry name" value="HYBRID SIGNAL TRANSDUCTION HISTIDINE KINASE J"/>
    <property type="match status" value="1"/>
</dbReference>
<dbReference type="PROSITE" id="PS50885">
    <property type="entry name" value="HAMP"/>
    <property type="match status" value="1"/>
</dbReference>
<dbReference type="GO" id="GO:0016020">
    <property type="term" value="C:membrane"/>
    <property type="evidence" value="ECO:0007669"/>
    <property type="project" value="InterPro"/>
</dbReference>
<comment type="catalytic activity">
    <reaction evidence="1">
        <text>ATP + protein L-histidine = ADP + protein N-phospho-L-histidine.</text>
        <dbReference type="EC" id="2.7.13.3"/>
    </reaction>
</comment>